<dbReference type="AlphaFoldDB" id="A0A919AAI4"/>
<keyword evidence="1" id="KW-0560">Oxidoreductase</keyword>
<feature type="domain" description="GFO/IDH/MocA-like oxidoreductase" evidence="3">
    <location>
        <begin position="130"/>
        <end position="253"/>
    </location>
</feature>
<dbReference type="Pfam" id="PF01408">
    <property type="entry name" value="GFO_IDH_MocA"/>
    <property type="match status" value="1"/>
</dbReference>
<dbReference type="PANTHER" id="PTHR43818">
    <property type="entry name" value="BCDNA.GH03377"/>
    <property type="match status" value="1"/>
</dbReference>
<proteinExistence type="predicted"/>
<evidence type="ECO:0000313" key="4">
    <source>
        <dbReference type="EMBL" id="GHE93854.1"/>
    </source>
</evidence>
<dbReference type="Gene3D" id="3.40.50.720">
    <property type="entry name" value="NAD(P)-binding Rossmann-like Domain"/>
    <property type="match status" value="1"/>
</dbReference>
<gene>
    <name evidence="4" type="ORF">GCM10018772_17070</name>
</gene>
<dbReference type="GO" id="GO:0000166">
    <property type="term" value="F:nucleotide binding"/>
    <property type="evidence" value="ECO:0007669"/>
    <property type="project" value="InterPro"/>
</dbReference>
<reference evidence="4" key="2">
    <citation type="submission" date="2020-09" db="EMBL/GenBank/DDBJ databases">
        <authorList>
            <person name="Sun Q."/>
            <person name="Ohkuma M."/>
        </authorList>
    </citation>
    <scope>NUCLEOTIDE SEQUENCE</scope>
    <source>
        <strain evidence="4">JCM 4477</strain>
    </source>
</reference>
<evidence type="ECO:0000259" key="3">
    <source>
        <dbReference type="Pfam" id="PF22725"/>
    </source>
</evidence>
<keyword evidence="5" id="KW-1185">Reference proteome</keyword>
<dbReference type="RefSeq" id="WP_190203517.1">
    <property type="nucleotide sequence ID" value="NZ_BNBI01000003.1"/>
</dbReference>
<dbReference type="InterPro" id="IPR055170">
    <property type="entry name" value="GFO_IDH_MocA-like_dom"/>
</dbReference>
<reference evidence="4" key="1">
    <citation type="journal article" date="2014" name="Int. J. Syst. Evol. Microbiol.">
        <title>Complete genome sequence of Corynebacterium casei LMG S-19264T (=DSM 44701T), isolated from a smear-ripened cheese.</title>
        <authorList>
            <consortium name="US DOE Joint Genome Institute (JGI-PGF)"/>
            <person name="Walter F."/>
            <person name="Albersmeier A."/>
            <person name="Kalinowski J."/>
            <person name="Ruckert C."/>
        </authorList>
    </citation>
    <scope>NUCLEOTIDE SEQUENCE</scope>
    <source>
        <strain evidence="4">JCM 4477</strain>
    </source>
</reference>
<sequence>MTQQIQAAVVGTGFMGSVHARAVTAAGGRVRWVAGSSPARARELAGASPGAEPATFQQVLDSDVDVVHICTPNHLHHDMARRVLEAGKHVVCEKPLALSVKEAADLAGLAERAGRVATVPFVYRYYASVRLARSMISAGGRGPWLLHGSYLQDWLADPEADNWRVDGARGGDSRAFGDIGIHWCDLMEFVTGQRITALRAVLGSAHPVRGGRPVTTEDGGVISFRTDAGALGSLVVSQASAGRKNRLWFSFDGPDASYVFDQERPESLWVGGRDANRVLLRDPAHAGGRADALPAGHPQGYHECFADFVADTYAAVRGEAPDGLPGFGAGLRAARLTQAVLDSAADTTDWTEVPA</sequence>
<dbReference type="EMBL" id="BNBI01000003">
    <property type="protein sequence ID" value="GHE93854.1"/>
    <property type="molecule type" value="Genomic_DNA"/>
</dbReference>
<evidence type="ECO:0000259" key="2">
    <source>
        <dbReference type="Pfam" id="PF01408"/>
    </source>
</evidence>
<dbReference type="Gene3D" id="3.30.360.10">
    <property type="entry name" value="Dihydrodipicolinate Reductase, domain 2"/>
    <property type="match status" value="1"/>
</dbReference>
<dbReference type="SUPFAM" id="SSF51735">
    <property type="entry name" value="NAD(P)-binding Rossmann-fold domains"/>
    <property type="match status" value="1"/>
</dbReference>
<dbReference type="Pfam" id="PF22725">
    <property type="entry name" value="GFO_IDH_MocA_C3"/>
    <property type="match status" value="1"/>
</dbReference>
<comment type="caution">
    <text evidence="4">The sequence shown here is derived from an EMBL/GenBank/DDBJ whole genome shotgun (WGS) entry which is preliminary data.</text>
</comment>
<evidence type="ECO:0000256" key="1">
    <source>
        <dbReference type="ARBA" id="ARBA00023002"/>
    </source>
</evidence>
<dbReference type="InterPro" id="IPR000683">
    <property type="entry name" value="Gfo/Idh/MocA-like_OxRdtase_N"/>
</dbReference>
<dbReference type="GO" id="GO:0016491">
    <property type="term" value="F:oxidoreductase activity"/>
    <property type="evidence" value="ECO:0007669"/>
    <property type="project" value="UniProtKB-KW"/>
</dbReference>
<dbReference type="InterPro" id="IPR050463">
    <property type="entry name" value="Gfo/Idh/MocA_oxidrdct_glycsds"/>
</dbReference>
<feature type="domain" description="Gfo/Idh/MocA-like oxidoreductase N-terminal" evidence="2">
    <location>
        <begin position="6"/>
        <end position="119"/>
    </location>
</feature>
<name>A0A919AAI4_9ACTN</name>
<dbReference type="PANTHER" id="PTHR43818:SF11">
    <property type="entry name" value="BCDNA.GH03377"/>
    <property type="match status" value="1"/>
</dbReference>
<organism evidence="4 5">
    <name type="scientific">Streptomyces fumanus</name>
    <dbReference type="NCBI Taxonomy" id="67302"/>
    <lineage>
        <taxon>Bacteria</taxon>
        <taxon>Bacillati</taxon>
        <taxon>Actinomycetota</taxon>
        <taxon>Actinomycetes</taxon>
        <taxon>Kitasatosporales</taxon>
        <taxon>Streptomycetaceae</taxon>
        <taxon>Streptomyces</taxon>
    </lineage>
</organism>
<evidence type="ECO:0000313" key="5">
    <source>
        <dbReference type="Proteomes" id="UP000630718"/>
    </source>
</evidence>
<accession>A0A919AAI4</accession>
<protein>
    <submittedName>
        <fullName evidence="4">Dehydrogenase</fullName>
    </submittedName>
</protein>
<dbReference type="SUPFAM" id="SSF55347">
    <property type="entry name" value="Glyceraldehyde-3-phosphate dehydrogenase-like, C-terminal domain"/>
    <property type="match status" value="1"/>
</dbReference>
<dbReference type="InterPro" id="IPR036291">
    <property type="entry name" value="NAD(P)-bd_dom_sf"/>
</dbReference>
<dbReference type="Proteomes" id="UP000630718">
    <property type="component" value="Unassembled WGS sequence"/>
</dbReference>